<dbReference type="EMBL" id="LAZR01033093">
    <property type="protein sequence ID" value="KKL49069.1"/>
    <property type="molecule type" value="Genomic_DNA"/>
</dbReference>
<comment type="caution">
    <text evidence="1">The sequence shown here is derived from an EMBL/GenBank/DDBJ whole genome shotgun (WGS) entry which is preliminary data.</text>
</comment>
<name>A0A0F9CIW8_9ZZZZ</name>
<sequence length="420" mass="47427">LFARQSGKTEATTMTTLALCVYFTTVLHRKYNVGVFAPAQSQAVDVFRSRVRERFMELKPLFKRLNVVSYLGSGRMSRLFYVANTLDQSEARIRCMSSDPTADVKGESLDLIIVEQVEDASEAKLKDDIFPMAAATGGIRVMNGTSTTSITNDYFFESCVAGGPDVFVVDCYEAAKYNPAYAAYIEEEKDRYGPLSPEFAAQYELKWEMVTNKFIMNRDHFLSLSEDYTPAGGLLRDSSPLRRTAAWDPARGNDYSWVTVVEGENPVHIIDFWCAQGMNLEKQALELGIWLTKRGVSKLGIGVIGLGQGPADIFANRYPRIKLERITEGSTQQDIMWKLLEKELGNSRLKYPAKETRAKQMFMNQMLRAERKYVGNKLHVEAPKGHMSHDDACDSLSMCLWTHLERKGGITARSARRPRR</sequence>
<organism evidence="1">
    <name type="scientific">marine sediment metagenome</name>
    <dbReference type="NCBI Taxonomy" id="412755"/>
    <lineage>
        <taxon>unclassified sequences</taxon>
        <taxon>metagenomes</taxon>
        <taxon>ecological metagenomes</taxon>
    </lineage>
</organism>
<gene>
    <name evidence="1" type="ORF">LCGC14_2319190</name>
</gene>
<dbReference type="Gene3D" id="3.30.420.240">
    <property type="match status" value="1"/>
</dbReference>
<evidence type="ECO:0008006" key="2">
    <source>
        <dbReference type="Google" id="ProtNLM"/>
    </source>
</evidence>
<feature type="non-terminal residue" evidence="1">
    <location>
        <position position="1"/>
    </location>
</feature>
<dbReference type="InterPro" id="IPR027417">
    <property type="entry name" value="P-loop_NTPase"/>
</dbReference>
<protein>
    <recommendedName>
        <fullName evidence="2">Terminase large subunit gp17-like C-terminal domain-containing protein</fullName>
    </recommendedName>
</protein>
<evidence type="ECO:0000313" key="1">
    <source>
        <dbReference type="EMBL" id="KKL49069.1"/>
    </source>
</evidence>
<reference evidence="1" key="1">
    <citation type="journal article" date="2015" name="Nature">
        <title>Complex archaea that bridge the gap between prokaryotes and eukaryotes.</title>
        <authorList>
            <person name="Spang A."/>
            <person name="Saw J.H."/>
            <person name="Jorgensen S.L."/>
            <person name="Zaremba-Niedzwiedzka K."/>
            <person name="Martijn J."/>
            <person name="Lind A.E."/>
            <person name="van Eijk R."/>
            <person name="Schleper C."/>
            <person name="Guy L."/>
            <person name="Ettema T.J."/>
        </authorList>
    </citation>
    <scope>NUCLEOTIDE SEQUENCE</scope>
</reference>
<accession>A0A0F9CIW8</accession>
<dbReference type="Gene3D" id="3.40.50.300">
    <property type="entry name" value="P-loop containing nucleotide triphosphate hydrolases"/>
    <property type="match status" value="1"/>
</dbReference>
<dbReference type="AlphaFoldDB" id="A0A0F9CIW8"/>
<proteinExistence type="predicted"/>